<dbReference type="GO" id="GO:0008270">
    <property type="term" value="F:zinc ion binding"/>
    <property type="evidence" value="ECO:0007669"/>
    <property type="project" value="UniProtKB-UniRule"/>
</dbReference>
<dbReference type="FunFam" id="3.40.50.10990:FF:000002">
    <property type="entry name" value="GTP cyclohydrolase-2"/>
    <property type="match status" value="1"/>
</dbReference>
<reference evidence="11" key="2">
    <citation type="submission" date="2020-09" db="EMBL/GenBank/DDBJ databases">
        <authorList>
            <person name="Sun Q."/>
            <person name="Kim S."/>
        </authorList>
    </citation>
    <scope>NUCLEOTIDE SEQUENCE</scope>
    <source>
        <strain evidence="11">KCTC 32182</strain>
    </source>
</reference>
<reference evidence="11" key="1">
    <citation type="journal article" date="2014" name="Int. J. Syst. Evol. Microbiol.">
        <title>Complete genome sequence of Corynebacterium casei LMG S-19264T (=DSM 44701T), isolated from a smear-ripened cheese.</title>
        <authorList>
            <consortium name="US DOE Joint Genome Institute (JGI-PGF)"/>
            <person name="Walter F."/>
            <person name="Albersmeier A."/>
            <person name="Kalinowski J."/>
            <person name="Ruckert C."/>
        </authorList>
    </citation>
    <scope>NUCLEOTIDE SEQUENCE</scope>
    <source>
        <strain evidence="11">KCTC 32182</strain>
    </source>
</reference>
<feature type="binding site" evidence="9">
    <location>
        <position position="66"/>
    </location>
    <ligand>
        <name>Zn(2+)</name>
        <dbReference type="ChEBI" id="CHEBI:29105"/>
        <note>catalytic</note>
    </ligand>
</feature>
<dbReference type="GO" id="GO:0003935">
    <property type="term" value="F:GTP cyclohydrolase II activity"/>
    <property type="evidence" value="ECO:0007669"/>
    <property type="project" value="UniProtKB-UniRule"/>
</dbReference>
<feature type="binding site" evidence="9">
    <location>
        <position position="126"/>
    </location>
    <ligand>
        <name>GTP</name>
        <dbReference type="ChEBI" id="CHEBI:37565"/>
    </ligand>
</feature>
<feature type="active site" description="Nucleophile" evidence="9">
    <location>
        <position position="140"/>
    </location>
</feature>
<dbReference type="EC" id="3.5.4.25" evidence="9"/>
<comment type="catalytic activity">
    <reaction evidence="8 9">
        <text>GTP + 4 H2O = 2,5-diamino-6-hydroxy-4-(5-phosphoribosylamino)-pyrimidine + formate + 2 phosphate + 3 H(+)</text>
        <dbReference type="Rhea" id="RHEA:23704"/>
        <dbReference type="ChEBI" id="CHEBI:15377"/>
        <dbReference type="ChEBI" id="CHEBI:15378"/>
        <dbReference type="ChEBI" id="CHEBI:15740"/>
        <dbReference type="ChEBI" id="CHEBI:37565"/>
        <dbReference type="ChEBI" id="CHEBI:43474"/>
        <dbReference type="ChEBI" id="CHEBI:58614"/>
        <dbReference type="EC" id="3.5.4.25"/>
    </reaction>
</comment>
<evidence type="ECO:0000256" key="3">
    <source>
        <dbReference type="ARBA" id="ARBA00022723"/>
    </source>
</evidence>
<evidence type="ECO:0000313" key="11">
    <source>
        <dbReference type="EMBL" id="GGY24087.1"/>
    </source>
</evidence>
<dbReference type="PANTHER" id="PTHR21327:SF18">
    <property type="entry name" value="3,4-DIHYDROXY-2-BUTANONE 4-PHOSPHATE SYNTHASE"/>
    <property type="match status" value="1"/>
</dbReference>
<keyword evidence="4 9" id="KW-0547">Nucleotide-binding</keyword>
<evidence type="ECO:0000256" key="7">
    <source>
        <dbReference type="ARBA" id="ARBA00023134"/>
    </source>
</evidence>
<dbReference type="Gene3D" id="3.40.50.10990">
    <property type="entry name" value="GTP cyclohydrolase II"/>
    <property type="match status" value="1"/>
</dbReference>
<evidence type="ECO:0000256" key="4">
    <source>
        <dbReference type="ARBA" id="ARBA00022741"/>
    </source>
</evidence>
<comment type="caution">
    <text evidence="11">The sequence shown here is derived from an EMBL/GenBank/DDBJ whole genome shotgun (WGS) entry which is preliminary data.</text>
</comment>
<feature type="binding site" evidence="9">
    <location>
        <begin position="104"/>
        <end position="106"/>
    </location>
    <ligand>
        <name>GTP</name>
        <dbReference type="ChEBI" id="CHEBI:37565"/>
    </ligand>
</feature>
<gene>
    <name evidence="9 11" type="primary">ribA</name>
    <name evidence="11" type="ORF">GCM10011289_29780</name>
</gene>
<dbReference type="AlphaFoldDB" id="A0A918P627"/>
<feature type="binding site" evidence="9">
    <location>
        <position position="161"/>
    </location>
    <ligand>
        <name>GTP</name>
        <dbReference type="ChEBI" id="CHEBI:37565"/>
    </ligand>
</feature>
<feature type="binding site" evidence="9">
    <location>
        <position position="79"/>
    </location>
    <ligand>
        <name>Zn(2+)</name>
        <dbReference type="ChEBI" id="CHEBI:29105"/>
        <note>catalytic</note>
    </ligand>
</feature>
<accession>A0A918P627</accession>
<comment type="cofactor">
    <cofactor evidence="9">
        <name>Zn(2+)</name>
        <dbReference type="ChEBI" id="CHEBI:29105"/>
    </cofactor>
    <text evidence="9">Binds 1 zinc ion per subunit.</text>
</comment>
<name>A0A918P627_9NEIS</name>
<evidence type="ECO:0000256" key="9">
    <source>
        <dbReference type="HAMAP-Rule" id="MF_00179"/>
    </source>
</evidence>
<comment type="similarity">
    <text evidence="9">Belongs to the GTP cyclohydrolase II family.</text>
</comment>
<dbReference type="CDD" id="cd00641">
    <property type="entry name" value="GTP_cyclohydro2"/>
    <property type="match status" value="1"/>
</dbReference>
<dbReference type="InterPro" id="IPR036144">
    <property type="entry name" value="RibA-like_sf"/>
</dbReference>
<comment type="pathway">
    <text evidence="1 9">Cofactor biosynthesis; riboflavin biosynthesis; 5-amino-6-(D-ribitylamino)uracil from GTP: step 1/4.</text>
</comment>
<evidence type="ECO:0000256" key="1">
    <source>
        <dbReference type="ARBA" id="ARBA00004853"/>
    </source>
</evidence>
<keyword evidence="7 9" id="KW-0342">GTP-binding</keyword>
<proteinExistence type="inferred from homology"/>
<dbReference type="EMBL" id="BMYX01000019">
    <property type="protein sequence ID" value="GGY24087.1"/>
    <property type="molecule type" value="Genomic_DNA"/>
</dbReference>
<evidence type="ECO:0000259" key="10">
    <source>
        <dbReference type="Pfam" id="PF00925"/>
    </source>
</evidence>
<dbReference type="SUPFAM" id="SSF142695">
    <property type="entry name" value="RibA-like"/>
    <property type="match status" value="1"/>
</dbReference>
<evidence type="ECO:0000313" key="12">
    <source>
        <dbReference type="Proteomes" id="UP000645257"/>
    </source>
</evidence>
<dbReference type="GO" id="GO:0009231">
    <property type="term" value="P:riboflavin biosynthetic process"/>
    <property type="evidence" value="ECO:0007669"/>
    <property type="project" value="UniProtKB-UniRule"/>
</dbReference>
<keyword evidence="5 9" id="KW-0378">Hydrolase</keyword>
<dbReference type="Proteomes" id="UP000645257">
    <property type="component" value="Unassembled WGS sequence"/>
</dbReference>
<evidence type="ECO:0000256" key="6">
    <source>
        <dbReference type="ARBA" id="ARBA00022833"/>
    </source>
</evidence>
<evidence type="ECO:0000256" key="5">
    <source>
        <dbReference type="ARBA" id="ARBA00022801"/>
    </source>
</evidence>
<dbReference type="GO" id="GO:0005525">
    <property type="term" value="F:GTP binding"/>
    <property type="evidence" value="ECO:0007669"/>
    <property type="project" value="UniProtKB-KW"/>
</dbReference>
<feature type="domain" description="GTP cyclohydrolase II" evidence="10">
    <location>
        <begin position="18"/>
        <end position="182"/>
    </location>
</feature>
<feature type="binding site" evidence="9">
    <location>
        <position position="77"/>
    </location>
    <ligand>
        <name>Zn(2+)</name>
        <dbReference type="ChEBI" id="CHEBI:29105"/>
        <note>catalytic</note>
    </ligand>
</feature>
<dbReference type="NCBIfam" id="NF001591">
    <property type="entry name" value="PRK00393.1"/>
    <property type="match status" value="1"/>
</dbReference>
<evidence type="ECO:0000256" key="8">
    <source>
        <dbReference type="ARBA" id="ARBA00049295"/>
    </source>
</evidence>
<sequence>MAADKPLLQGTTDVPVKHVATCKLPTRWGVFDMHGFEEHSGKEHVMLTMGSFDDGAPALVRLHSECLTGDALFSLRCDCGFQLEAALEAIAREGRGALLYLRQEGRGIGLINKIRAYKLQDAGADTVEANEQLGFPADMRNFSVARGMLALLGITGVRVMTNNPRKIDTLRNVGINVVERVPLMVGRNPFNDRYLDTKAAKLGHMLFP</sequence>
<comment type="function">
    <text evidence="9">Catalyzes the conversion of GTP to 2,5-diamino-6-ribosylamino-4(3H)-pyrimidinone 5'-phosphate (DARP), formate and pyrophosphate.</text>
</comment>
<feature type="binding site" evidence="9">
    <location>
        <position position="166"/>
    </location>
    <ligand>
        <name>GTP</name>
        <dbReference type="ChEBI" id="CHEBI:37565"/>
    </ligand>
</feature>
<keyword evidence="12" id="KW-1185">Reference proteome</keyword>
<organism evidence="11 12">
    <name type="scientific">Paludibacterium paludis</name>
    <dbReference type="NCBI Taxonomy" id="1225769"/>
    <lineage>
        <taxon>Bacteria</taxon>
        <taxon>Pseudomonadati</taxon>
        <taxon>Pseudomonadota</taxon>
        <taxon>Betaproteobacteria</taxon>
        <taxon>Neisseriales</taxon>
        <taxon>Chromobacteriaceae</taxon>
        <taxon>Paludibacterium</taxon>
    </lineage>
</organism>
<feature type="binding site" evidence="9">
    <location>
        <begin position="61"/>
        <end position="65"/>
    </location>
    <ligand>
        <name>GTP</name>
        <dbReference type="ChEBI" id="CHEBI:37565"/>
    </ligand>
</feature>
<keyword evidence="3 9" id="KW-0479">Metal-binding</keyword>
<keyword evidence="6 9" id="KW-0862">Zinc</keyword>
<dbReference type="GO" id="GO:0005829">
    <property type="term" value="C:cytosol"/>
    <property type="evidence" value="ECO:0007669"/>
    <property type="project" value="TreeGrafter"/>
</dbReference>
<dbReference type="PANTHER" id="PTHR21327">
    <property type="entry name" value="GTP CYCLOHYDROLASE II-RELATED"/>
    <property type="match status" value="1"/>
</dbReference>
<dbReference type="NCBIfam" id="TIGR00505">
    <property type="entry name" value="ribA"/>
    <property type="match status" value="1"/>
</dbReference>
<dbReference type="Pfam" id="PF00925">
    <property type="entry name" value="GTP_cyclohydro2"/>
    <property type="match status" value="1"/>
</dbReference>
<feature type="active site" description="Proton acceptor" evidence="9">
    <location>
        <position position="138"/>
    </location>
</feature>
<dbReference type="RefSeq" id="WP_215796379.1">
    <property type="nucleotide sequence ID" value="NZ_BMYX01000019.1"/>
</dbReference>
<keyword evidence="2 9" id="KW-0686">Riboflavin biosynthesis</keyword>
<feature type="binding site" evidence="9">
    <location>
        <position position="82"/>
    </location>
    <ligand>
        <name>GTP</name>
        <dbReference type="ChEBI" id="CHEBI:37565"/>
    </ligand>
</feature>
<dbReference type="InterPro" id="IPR032677">
    <property type="entry name" value="GTP_cyclohydro_II"/>
</dbReference>
<protein>
    <recommendedName>
        <fullName evidence="9">GTP cyclohydrolase-2</fullName>
        <ecNumber evidence="9">3.5.4.25</ecNumber>
    </recommendedName>
    <alternativeName>
        <fullName evidence="9">GTP cyclohydrolase II</fullName>
    </alternativeName>
</protein>
<dbReference type="InterPro" id="IPR000926">
    <property type="entry name" value="RibA"/>
</dbReference>
<dbReference type="HAMAP" id="MF_00179">
    <property type="entry name" value="RibA"/>
    <property type="match status" value="1"/>
</dbReference>
<evidence type="ECO:0000256" key="2">
    <source>
        <dbReference type="ARBA" id="ARBA00022619"/>
    </source>
</evidence>